<sequence>MEDKNGRVYNEDVQRWMGFGSKTYATTMSEEAAPIFNTLKVRNLNFEMVIVRNRWPRNRRVRGKFGPNSWNSQEQDFKSWVYEVISNV</sequence>
<organism evidence="1 2">
    <name type="scientific">Camellia sinensis</name>
    <name type="common">Tea plant</name>
    <name type="synonym">Thea sinensis</name>
    <dbReference type="NCBI Taxonomy" id="4442"/>
    <lineage>
        <taxon>Eukaryota</taxon>
        <taxon>Viridiplantae</taxon>
        <taxon>Streptophyta</taxon>
        <taxon>Embryophyta</taxon>
        <taxon>Tracheophyta</taxon>
        <taxon>Spermatophyta</taxon>
        <taxon>Magnoliopsida</taxon>
        <taxon>eudicotyledons</taxon>
        <taxon>Gunneridae</taxon>
        <taxon>Pentapetalae</taxon>
        <taxon>asterids</taxon>
        <taxon>Ericales</taxon>
        <taxon>Theaceae</taxon>
        <taxon>Camellia</taxon>
    </lineage>
</organism>
<dbReference type="EMBL" id="JACBKZ010000013">
    <property type="protein sequence ID" value="KAF5935681.1"/>
    <property type="molecule type" value="Genomic_DNA"/>
</dbReference>
<keyword evidence="2" id="KW-1185">Reference proteome</keyword>
<gene>
    <name evidence="1" type="ORF">HYC85_026810</name>
</gene>
<protein>
    <submittedName>
        <fullName evidence="1">Uncharacterized protein</fullName>
    </submittedName>
</protein>
<evidence type="ECO:0000313" key="1">
    <source>
        <dbReference type="EMBL" id="KAF5935681.1"/>
    </source>
</evidence>
<proteinExistence type="predicted"/>
<comment type="caution">
    <text evidence="1">The sequence shown here is derived from an EMBL/GenBank/DDBJ whole genome shotgun (WGS) entry which is preliminary data.</text>
</comment>
<name>A0A7J7G6W0_CAMSI</name>
<accession>A0A7J7G6W0</accession>
<dbReference type="Proteomes" id="UP000593564">
    <property type="component" value="Unassembled WGS sequence"/>
</dbReference>
<evidence type="ECO:0000313" key="2">
    <source>
        <dbReference type="Proteomes" id="UP000593564"/>
    </source>
</evidence>
<reference evidence="2" key="1">
    <citation type="journal article" date="2020" name="Nat. Commun.">
        <title>Genome assembly of wild tea tree DASZ reveals pedigree and selection history of tea varieties.</title>
        <authorList>
            <person name="Zhang W."/>
            <person name="Zhang Y."/>
            <person name="Qiu H."/>
            <person name="Guo Y."/>
            <person name="Wan H."/>
            <person name="Zhang X."/>
            <person name="Scossa F."/>
            <person name="Alseekh S."/>
            <person name="Zhang Q."/>
            <person name="Wang P."/>
            <person name="Xu L."/>
            <person name="Schmidt M.H."/>
            <person name="Jia X."/>
            <person name="Li D."/>
            <person name="Zhu A."/>
            <person name="Guo F."/>
            <person name="Chen W."/>
            <person name="Ni D."/>
            <person name="Usadel B."/>
            <person name="Fernie A.R."/>
            <person name="Wen W."/>
        </authorList>
    </citation>
    <scope>NUCLEOTIDE SEQUENCE [LARGE SCALE GENOMIC DNA]</scope>
    <source>
        <strain evidence="2">cv. G240</strain>
    </source>
</reference>
<reference evidence="1 2" key="2">
    <citation type="submission" date="2020-07" db="EMBL/GenBank/DDBJ databases">
        <title>Genome assembly of wild tea tree DASZ reveals pedigree and selection history of tea varieties.</title>
        <authorList>
            <person name="Zhang W."/>
        </authorList>
    </citation>
    <scope>NUCLEOTIDE SEQUENCE [LARGE SCALE GENOMIC DNA]</scope>
    <source>
        <strain evidence="2">cv. G240</strain>
        <tissue evidence="1">Leaf</tissue>
    </source>
</reference>
<dbReference type="AlphaFoldDB" id="A0A7J7G6W0"/>